<protein>
    <submittedName>
        <fullName evidence="1">Uncharacterized protein</fullName>
    </submittedName>
</protein>
<sequence length="119" mass="13264">MPGSQEKALLLYPSLEVVGARLVIKFELDKTKLSNKYAPVCYPMMREMPLISIDTEVNELSAKESALPLSLCDEIDKVNRRFLRGGSDNKSKMSLVKWSIVTSPKSDDGLDLRSMSIAN</sequence>
<dbReference type="Proteomes" id="UP001630127">
    <property type="component" value="Unassembled WGS sequence"/>
</dbReference>
<dbReference type="AlphaFoldDB" id="A0ABD3AP69"/>
<proteinExistence type="predicted"/>
<reference evidence="1 2" key="1">
    <citation type="submission" date="2024-11" db="EMBL/GenBank/DDBJ databases">
        <title>A near-complete genome assembly of Cinchona calisaya.</title>
        <authorList>
            <person name="Lian D.C."/>
            <person name="Zhao X.W."/>
            <person name="Wei L."/>
        </authorList>
    </citation>
    <scope>NUCLEOTIDE SEQUENCE [LARGE SCALE GENOMIC DNA]</scope>
    <source>
        <tissue evidence="1">Nenye</tissue>
    </source>
</reference>
<dbReference type="EMBL" id="JBJUIK010000003">
    <property type="protein sequence ID" value="KAL3532988.1"/>
    <property type="molecule type" value="Genomic_DNA"/>
</dbReference>
<organism evidence="1 2">
    <name type="scientific">Cinchona calisaya</name>
    <dbReference type="NCBI Taxonomy" id="153742"/>
    <lineage>
        <taxon>Eukaryota</taxon>
        <taxon>Viridiplantae</taxon>
        <taxon>Streptophyta</taxon>
        <taxon>Embryophyta</taxon>
        <taxon>Tracheophyta</taxon>
        <taxon>Spermatophyta</taxon>
        <taxon>Magnoliopsida</taxon>
        <taxon>eudicotyledons</taxon>
        <taxon>Gunneridae</taxon>
        <taxon>Pentapetalae</taxon>
        <taxon>asterids</taxon>
        <taxon>lamiids</taxon>
        <taxon>Gentianales</taxon>
        <taxon>Rubiaceae</taxon>
        <taxon>Cinchonoideae</taxon>
        <taxon>Cinchoneae</taxon>
        <taxon>Cinchona</taxon>
    </lineage>
</organism>
<comment type="caution">
    <text evidence="1">The sequence shown here is derived from an EMBL/GenBank/DDBJ whole genome shotgun (WGS) entry which is preliminary data.</text>
</comment>
<keyword evidence="2" id="KW-1185">Reference proteome</keyword>
<evidence type="ECO:0000313" key="2">
    <source>
        <dbReference type="Proteomes" id="UP001630127"/>
    </source>
</evidence>
<accession>A0ABD3AP69</accession>
<evidence type="ECO:0000313" key="1">
    <source>
        <dbReference type="EMBL" id="KAL3532988.1"/>
    </source>
</evidence>
<gene>
    <name evidence="1" type="ORF">ACH5RR_006509</name>
</gene>
<name>A0ABD3AP69_9GENT</name>